<dbReference type="InterPro" id="IPR050084">
    <property type="entry name" value="NADPH_dep_7-cyano-7-deazaG_red"/>
</dbReference>
<organism evidence="2 3">
    <name type="scientific">SAR86 cluster bacterium</name>
    <dbReference type="NCBI Taxonomy" id="2030880"/>
    <lineage>
        <taxon>Bacteria</taxon>
        <taxon>Pseudomonadati</taxon>
        <taxon>Pseudomonadota</taxon>
        <taxon>Gammaproteobacteria</taxon>
        <taxon>SAR86 cluster</taxon>
    </lineage>
</organism>
<dbReference type="Gene3D" id="3.30.1130.10">
    <property type="match status" value="2"/>
</dbReference>
<dbReference type="EMBL" id="QOPD01000003">
    <property type="protein sequence ID" value="RCL38453.1"/>
    <property type="molecule type" value="Genomic_DNA"/>
</dbReference>
<dbReference type="Pfam" id="PF14819">
    <property type="entry name" value="QueF_N"/>
    <property type="match status" value="1"/>
</dbReference>
<name>A0A368BMC3_9GAMM</name>
<dbReference type="InterPro" id="IPR043133">
    <property type="entry name" value="GTP-CH-I_C/QueF"/>
</dbReference>
<dbReference type="Proteomes" id="UP000252147">
    <property type="component" value="Unassembled WGS sequence"/>
</dbReference>
<dbReference type="GO" id="GO:0008616">
    <property type="term" value="P:tRNA queuosine(34) biosynthetic process"/>
    <property type="evidence" value="ECO:0007669"/>
    <property type="project" value="InterPro"/>
</dbReference>
<sequence>MDNPLGKKVGLPTSYDPSVLFPIYRSEQRSQLGDFRCSGYDAWNIHELLWVDLNNNVHHDEICIKIDANSVAIPESKSMKLFLGSLVYEKFSDKTEVHQEITKQINELTESDITLDDILLNLPDSRSVSVINSKEDLLEANESKASEGEIIFNGFRSLCPVTDQPDIANIHITGRLSDDAVHNIQRYLGSFFSANSFHEACIEKIFLNLMKNKYSVESVAGHFERRGGIAIIPVRFQSSNN</sequence>
<dbReference type="PANTHER" id="PTHR34354">
    <property type="entry name" value="NADPH-DEPENDENT 7-CYANO-7-DEAZAGUANINE REDUCTASE"/>
    <property type="match status" value="1"/>
</dbReference>
<proteinExistence type="predicted"/>
<evidence type="ECO:0000259" key="1">
    <source>
        <dbReference type="Pfam" id="PF14819"/>
    </source>
</evidence>
<evidence type="ECO:0000313" key="2">
    <source>
        <dbReference type="EMBL" id="RCL38453.1"/>
    </source>
</evidence>
<dbReference type="Pfam" id="PF14489">
    <property type="entry name" value="QueF"/>
    <property type="match status" value="1"/>
</dbReference>
<dbReference type="InterPro" id="IPR029139">
    <property type="entry name" value="QueF_N"/>
</dbReference>
<gene>
    <name evidence="2" type="ORF">DBW97_02825</name>
</gene>
<reference evidence="2 3" key="1">
    <citation type="journal article" date="2018" name="Microbiome">
        <title>Fine metagenomic profile of the Mediterranean stratified and mixed water columns revealed by assembly and recruitment.</title>
        <authorList>
            <person name="Haro-Moreno J.M."/>
            <person name="Lopez-Perez M."/>
            <person name="De La Torre J.R."/>
            <person name="Picazo A."/>
            <person name="Camacho A."/>
            <person name="Rodriguez-Valera F."/>
        </authorList>
    </citation>
    <scope>NUCLEOTIDE SEQUENCE [LARGE SCALE GENOMIC DNA]</scope>
    <source>
        <strain evidence="2">MED-G83</strain>
    </source>
</reference>
<feature type="domain" description="NADPH-dependent 7-cyano-7-deazaguanine reductase N-terminal" evidence="1">
    <location>
        <begin position="13"/>
        <end position="114"/>
    </location>
</feature>
<accession>A0A368BMC3</accession>
<evidence type="ECO:0000313" key="3">
    <source>
        <dbReference type="Proteomes" id="UP000252147"/>
    </source>
</evidence>
<comment type="caution">
    <text evidence="2">The sequence shown here is derived from an EMBL/GenBank/DDBJ whole genome shotgun (WGS) entry which is preliminary data.</text>
</comment>
<dbReference type="PANTHER" id="PTHR34354:SF1">
    <property type="entry name" value="NADPH-DEPENDENT 7-CYANO-7-DEAZAGUANINE REDUCTASE"/>
    <property type="match status" value="1"/>
</dbReference>
<protein>
    <recommendedName>
        <fullName evidence="1">NADPH-dependent 7-cyano-7-deazaguanine reductase N-terminal domain-containing protein</fullName>
    </recommendedName>
</protein>
<dbReference type="GO" id="GO:0033739">
    <property type="term" value="F:preQ1 synthase activity"/>
    <property type="evidence" value="ECO:0007669"/>
    <property type="project" value="InterPro"/>
</dbReference>
<dbReference type="InterPro" id="IPR029500">
    <property type="entry name" value="QueF"/>
</dbReference>
<dbReference type="AlphaFoldDB" id="A0A368BMC3"/>